<evidence type="ECO:0000313" key="2">
    <source>
        <dbReference type="Proteomes" id="UP000701801"/>
    </source>
</evidence>
<proteinExistence type="predicted"/>
<sequence>MDIASPGLDDQLKSEFEGLVLKARRGELDDWATNAKGSLALIVLLDQFPRNLYRGSLDAFAADGKSWEMATNAIAQDFDEDKEITVYQAFAFYMPLMHQETNISLIAARGCLKALRGGARMRKNATGSARLYRNALLSRKNTEADEEFLKEQKQSV</sequence>
<dbReference type="EMBL" id="CAJVRM010000107">
    <property type="protein sequence ID" value="CAG8974512.1"/>
    <property type="molecule type" value="Genomic_DNA"/>
</dbReference>
<keyword evidence="2" id="KW-1185">Reference proteome</keyword>
<dbReference type="InterPro" id="IPR010323">
    <property type="entry name" value="DUF924"/>
</dbReference>
<evidence type="ECO:0008006" key="3">
    <source>
        <dbReference type="Google" id="ProtNLM"/>
    </source>
</evidence>
<dbReference type="Proteomes" id="UP000701801">
    <property type="component" value="Unassembled WGS sequence"/>
</dbReference>
<reference evidence="1" key="1">
    <citation type="submission" date="2021-07" db="EMBL/GenBank/DDBJ databases">
        <authorList>
            <person name="Durling M."/>
        </authorList>
    </citation>
    <scope>NUCLEOTIDE SEQUENCE</scope>
</reference>
<gene>
    <name evidence="1" type="ORF">HYALB_00009047</name>
</gene>
<name>A0A9N9LL45_9HELO</name>
<protein>
    <recommendedName>
        <fullName evidence="3">DUF924 domain-containing protein</fullName>
    </recommendedName>
</protein>
<comment type="caution">
    <text evidence="1">The sequence shown here is derived from an EMBL/GenBank/DDBJ whole genome shotgun (WGS) entry which is preliminary data.</text>
</comment>
<dbReference type="Gene3D" id="1.20.58.320">
    <property type="entry name" value="TPR-like"/>
    <property type="match status" value="1"/>
</dbReference>
<dbReference type="OrthoDB" id="414698at2759"/>
<dbReference type="InterPro" id="IPR011990">
    <property type="entry name" value="TPR-like_helical_dom_sf"/>
</dbReference>
<dbReference type="AlphaFoldDB" id="A0A9N9LL45"/>
<dbReference type="Pfam" id="PF06041">
    <property type="entry name" value="DUF924"/>
    <property type="match status" value="1"/>
</dbReference>
<evidence type="ECO:0000313" key="1">
    <source>
        <dbReference type="EMBL" id="CAG8974512.1"/>
    </source>
</evidence>
<organism evidence="1 2">
    <name type="scientific">Hymenoscyphus albidus</name>
    <dbReference type="NCBI Taxonomy" id="595503"/>
    <lineage>
        <taxon>Eukaryota</taxon>
        <taxon>Fungi</taxon>
        <taxon>Dikarya</taxon>
        <taxon>Ascomycota</taxon>
        <taxon>Pezizomycotina</taxon>
        <taxon>Leotiomycetes</taxon>
        <taxon>Helotiales</taxon>
        <taxon>Helotiaceae</taxon>
        <taxon>Hymenoscyphus</taxon>
    </lineage>
</organism>
<accession>A0A9N9LL45</accession>
<dbReference type="SUPFAM" id="SSF48452">
    <property type="entry name" value="TPR-like"/>
    <property type="match status" value="1"/>
</dbReference>